<evidence type="ECO:0000313" key="2">
    <source>
        <dbReference type="EMBL" id="GAH88985.1"/>
    </source>
</evidence>
<dbReference type="PANTHER" id="PTHR30038:SF0">
    <property type="entry name" value="TUNGSTEN-CONTAINING ALDEHYDE FERREDOXIN OXIDOREDUCTASE"/>
    <property type="match status" value="1"/>
</dbReference>
<feature type="non-terminal residue" evidence="2">
    <location>
        <position position="1"/>
    </location>
</feature>
<dbReference type="PANTHER" id="PTHR30038">
    <property type="entry name" value="ALDEHYDE FERREDOXIN OXIDOREDUCTASE"/>
    <property type="match status" value="1"/>
</dbReference>
<comment type="caution">
    <text evidence="2">The sequence shown here is derived from an EMBL/GenBank/DDBJ whole genome shotgun (WGS) entry which is preliminary data.</text>
</comment>
<dbReference type="EMBL" id="BARU01040241">
    <property type="protein sequence ID" value="GAH88985.1"/>
    <property type="molecule type" value="Genomic_DNA"/>
</dbReference>
<name>X1K5U1_9ZZZZ</name>
<feature type="non-terminal residue" evidence="2">
    <location>
        <position position="233"/>
    </location>
</feature>
<dbReference type="SUPFAM" id="SSF56228">
    <property type="entry name" value="Aldehyde ferredoxin oxidoreductase, N-terminal domain"/>
    <property type="match status" value="1"/>
</dbReference>
<evidence type="ECO:0000259" key="1">
    <source>
        <dbReference type="SMART" id="SM00790"/>
    </source>
</evidence>
<protein>
    <recommendedName>
        <fullName evidence="1">Aldehyde ferredoxin oxidoreductase N-terminal domain-containing protein</fullName>
    </recommendedName>
</protein>
<accession>X1K5U1</accession>
<dbReference type="GO" id="GO:0016625">
    <property type="term" value="F:oxidoreductase activity, acting on the aldehyde or oxo group of donors, iron-sulfur protein as acceptor"/>
    <property type="evidence" value="ECO:0007669"/>
    <property type="project" value="InterPro"/>
</dbReference>
<organism evidence="2">
    <name type="scientific">marine sediment metagenome</name>
    <dbReference type="NCBI Taxonomy" id="412755"/>
    <lineage>
        <taxon>unclassified sequences</taxon>
        <taxon>metagenomes</taxon>
        <taxon>ecological metagenomes</taxon>
    </lineage>
</organism>
<proteinExistence type="predicted"/>
<sequence>ISLTTGEIERILSDEEVYRRWHGGRGVIAKILYDEMPRNADPLGPENIFIVNVGIMSGCFVPAGSKVEFGSVSPLTNGHGDSNMGGHLGPMLKFAGYDMIIFTGISPKPVYLYLDNDTTELRDASRYWGMGSLDCEKQLKKDLGEDFEIATIGPAGENGVLFSCITHDFGRQAGRTGQGAVMGSKKLKAIAVRGNRSIGVHDLESLKKQVMEIILRTKTHPNMEPWQKYGTSF</sequence>
<dbReference type="Gene3D" id="3.60.9.10">
    <property type="entry name" value="Aldehyde ferredoxin oxidoreductase, N-terminal domain"/>
    <property type="match status" value="1"/>
</dbReference>
<dbReference type="GO" id="GO:0051536">
    <property type="term" value="F:iron-sulfur cluster binding"/>
    <property type="evidence" value="ECO:0007669"/>
    <property type="project" value="InterPro"/>
</dbReference>
<feature type="domain" description="Aldehyde ferredoxin oxidoreductase N-terminal" evidence="1">
    <location>
        <begin position="1"/>
        <end position="196"/>
    </location>
</feature>
<dbReference type="AlphaFoldDB" id="X1K5U1"/>
<gene>
    <name evidence="2" type="ORF">S03H2_62241</name>
</gene>
<dbReference type="InterPro" id="IPR036503">
    <property type="entry name" value="Ald_Fedxn_OxRdtase_N_sf"/>
</dbReference>
<reference evidence="2" key="1">
    <citation type="journal article" date="2014" name="Front. Microbiol.">
        <title>High frequency of phylogenetically diverse reductive dehalogenase-homologous genes in deep subseafloor sedimentary metagenomes.</title>
        <authorList>
            <person name="Kawai M."/>
            <person name="Futagami T."/>
            <person name="Toyoda A."/>
            <person name="Takaki Y."/>
            <person name="Nishi S."/>
            <person name="Hori S."/>
            <person name="Arai W."/>
            <person name="Tsubouchi T."/>
            <person name="Morono Y."/>
            <person name="Uchiyama I."/>
            <person name="Ito T."/>
            <person name="Fujiyama A."/>
            <person name="Inagaki F."/>
            <person name="Takami H."/>
        </authorList>
    </citation>
    <scope>NUCLEOTIDE SEQUENCE</scope>
    <source>
        <strain evidence="2">Expedition CK06-06</strain>
    </source>
</reference>
<dbReference type="InterPro" id="IPR013983">
    <property type="entry name" value="Ald_Fedxn_OxRdtase_N"/>
</dbReference>
<dbReference type="InterPro" id="IPR051919">
    <property type="entry name" value="W-dependent_AOR"/>
</dbReference>
<dbReference type="Pfam" id="PF02730">
    <property type="entry name" value="AFOR_N"/>
    <property type="match status" value="1"/>
</dbReference>
<dbReference type="SMART" id="SM00790">
    <property type="entry name" value="AFOR_N"/>
    <property type="match status" value="1"/>
</dbReference>